<feature type="transmembrane region" description="Helical" evidence="1">
    <location>
        <begin position="12"/>
        <end position="35"/>
    </location>
</feature>
<dbReference type="RefSeq" id="WP_371943794.1">
    <property type="nucleotide sequence ID" value="NZ_JAXCEH010000018.1"/>
</dbReference>
<comment type="caution">
    <text evidence="2">The sequence shown here is derived from an EMBL/GenBank/DDBJ whole genome shotgun (WGS) entry which is preliminary data.</text>
</comment>
<gene>
    <name evidence="2" type="ORF">SM436_25505</name>
</gene>
<evidence type="ECO:0000256" key="1">
    <source>
        <dbReference type="SAM" id="Phobius"/>
    </source>
</evidence>
<evidence type="ECO:0000313" key="3">
    <source>
        <dbReference type="Proteomes" id="UP001569904"/>
    </source>
</evidence>
<keyword evidence="1" id="KW-0812">Transmembrane</keyword>
<accession>A0ABV4R4I1</accession>
<protein>
    <submittedName>
        <fullName evidence="2">Uncharacterized protein</fullName>
    </submittedName>
</protein>
<organism evidence="2 3">
    <name type="scientific">Actinomadura chokoriensis</name>
    <dbReference type="NCBI Taxonomy" id="454156"/>
    <lineage>
        <taxon>Bacteria</taxon>
        <taxon>Bacillati</taxon>
        <taxon>Actinomycetota</taxon>
        <taxon>Actinomycetes</taxon>
        <taxon>Streptosporangiales</taxon>
        <taxon>Thermomonosporaceae</taxon>
        <taxon>Actinomadura</taxon>
    </lineage>
</organism>
<reference evidence="2 3" key="1">
    <citation type="submission" date="2023-11" db="EMBL/GenBank/DDBJ databases">
        <title>Actinomadura monticuli sp. nov., isolated from volcanic ash.</title>
        <authorList>
            <person name="Lee S.D."/>
            <person name="Yang H."/>
            <person name="Kim I.S."/>
        </authorList>
    </citation>
    <scope>NUCLEOTIDE SEQUENCE [LARGE SCALE GENOMIC DNA]</scope>
    <source>
        <strain evidence="2 3">DSM 45346</strain>
    </source>
</reference>
<dbReference type="EMBL" id="JAXCEH010000018">
    <property type="protein sequence ID" value="MFA1557047.1"/>
    <property type="molecule type" value="Genomic_DNA"/>
</dbReference>
<keyword evidence="1" id="KW-0472">Membrane</keyword>
<evidence type="ECO:0000313" key="2">
    <source>
        <dbReference type="EMBL" id="MFA1557047.1"/>
    </source>
</evidence>
<name>A0ABV4R4I1_9ACTN</name>
<keyword evidence="1" id="KW-1133">Transmembrane helix</keyword>
<sequence>MYAWIWRRLPGAWPAKAAAALGIVLAVAAVLWYVAFPRLETKIQFDHGVVQTPAPSTSTSTSTIPGG</sequence>
<proteinExistence type="predicted"/>
<dbReference type="Proteomes" id="UP001569904">
    <property type="component" value="Unassembled WGS sequence"/>
</dbReference>
<keyword evidence="3" id="KW-1185">Reference proteome</keyword>